<name>A0ABN6ICI9_9MYCO</name>
<protein>
    <submittedName>
        <fullName evidence="2">Uncharacterized protein</fullName>
    </submittedName>
</protein>
<feature type="compositionally biased region" description="Pro residues" evidence="1">
    <location>
        <begin position="101"/>
        <end position="112"/>
    </location>
</feature>
<proteinExistence type="predicted"/>
<evidence type="ECO:0000313" key="2">
    <source>
        <dbReference type="EMBL" id="BCZ21362.1"/>
    </source>
</evidence>
<feature type="region of interest" description="Disordered" evidence="1">
    <location>
        <begin position="1"/>
        <end position="67"/>
    </location>
</feature>
<organism evidence="2 3">
    <name type="scientific">Mycobacterium senriense</name>
    <dbReference type="NCBI Taxonomy" id="2775496"/>
    <lineage>
        <taxon>Bacteria</taxon>
        <taxon>Bacillati</taxon>
        <taxon>Actinomycetota</taxon>
        <taxon>Actinomycetes</taxon>
        <taxon>Mycobacteriales</taxon>
        <taxon>Mycobacteriaceae</taxon>
        <taxon>Mycobacterium</taxon>
        <taxon>Mycobacterium avium complex (MAC)</taxon>
    </lineage>
</organism>
<evidence type="ECO:0000256" key="1">
    <source>
        <dbReference type="SAM" id="MobiDB-lite"/>
    </source>
</evidence>
<dbReference type="Proteomes" id="UP000826012">
    <property type="component" value="Chromosome"/>
</dbReference>
<reference evidence="2 3" key="1">
    <citation type="submission" date="2021-07" db="EMBL/GenBank/DDBJ databases">
        <title>Complete genome sequence of nontuberculous Mycobacterium sp. TY59.</title>
        <authorList>
            <person name="Fukushima K."/>
        </authorList>
    </citation>
    <scope>NUCLEOTIDE SEQUENCE [LARGE SCALE GENOMIC DNA]</scope>
    <source>
        <strain evidence="2 3">TY59</strain>
    </source>
</reference>
<feature type="compositionally biased region" description="Pro residues" evidence="1">
    <location>
        <begin position="24"/>
        <end position="33"/>
    </location>
</feature>
<accession>A0ABN6ICI9</accession>
<dbReference type="EMBL" id="AP024828">
    <property type="protein sequence ID" value="BCZ21362.1"/>
    <property type="molecule type" value="Genomic_DNA"/>
</dbReference>
<keyword evidence="3" id="KW-1185">Reference proteome</keyword>
<evidence type="ECO:0000313" key="3">
    <source>
        <dbReference type="Proteomes" id="UP000826012"/>
    </source>
</evidence>
<feature type="region of interest" description="Disordered" evidence="1">
    <location>
        <begin position="79"/>
        <end position="125"/>
    </location>
</feature>
<reference evidence="2 3" key="2">
    <citation type="submission" date="2021-07" db="EMBL/GenBank/DDBJ databases">
        <authorList>
            <person name="Matsumoto Y."/>
            <person name="Motooka D."/>
            <person name="Nakamura S."/>
        </authorList>
    </citation>
    <scope>NUCLEOTIDE SEQUENCE [LARGE SCALE GENOMIC DNA]</scope>
    <source>
        <strain evidence="2 3">TY59</strain>
    </source>
</reference>
<dbReference type="RefSeq" id="WP_221044872.1">
    <property type="nucleotide sequence ID" value="NZ_AP024828.1"/>
</dbReference>
<sequence length="315" mass="33597">MSDNLPPSEFGTGYTYNGSASAPQSPPWAPTAPPAAGWPTPHPGDSRAPMGLPASDTPTGPHHNNPHAEYHRQAATHFGATAPNQPGFAHADPDRAYYTAPPQPAWPPPPPAGASAGAAPPQNTPFTGDAIAQWLAAPGHLKLVAGVAGGFVALMLFLTGGPGVKIPALLLAIAVWALCFRQGYHEKAGLRAQTPVAADQAIRIAVDAANSLRGPLSSVEFTGSTADRANFTVRGSTWKPLEFHVTLRPDPSGWTFVSTHLDRWTWRRNRVNFIPVPLTKRMDGYGLYKSFGDRLLKALQQHHQSTNGAFKTRPQ</sequence>
<gene>
    <name evidence="2" type="ORF">MTY59_12170</name>
</gene>